<evidence type="ECO:0000313" key="1">
    <source>
        <dbReference type="EMBL" id="KAJ8549610.1"/>
    </source>
</evidence>
<reference evidence="2" key="1">
    <citation type="journal article" date="2023" name="Proc. Natl. Acad. Sci. U.S.A.">
        <title>Genomic and structural basis for evolution of tropane alkaloid biosynthesis.</title>
        <authorList>
            <person name="Wanga Y.-J."/>
            <person name="Taina T."/>
            <person name="Yua J.-Y."/>
            <person name="Lia J."/>
            <person name="Xua B."/>
            <person name="Chenc J."/>
            <person name="D'Auriad J.C."/>
            <person name="Huanga J.-P."/>
            <person name="Huanga S.-X."/>
        </authorList>
    </citation>
    <scope>NUCLEOTIDE SEQUENCE [LARGE SCALE GENOMIC DNA]</scope>
    <source>
        <strain evidence="2">cv. KIB-2019</strain>
    </source>
</reference>
<sequence length="129" mass="14420">MEGKKEVEDACESTKVEWSKKEDMFVLQSPIVTTEVRKTVHDNTLSVHIDGIVSRLIVTSESVENTNLVYHNVEHFEASESSSTENSESSEAVLQEVEVVQEEKAAEAELQEVEIVEAVNEADDQIPLM</sequence>
<name>A0A9Q1M2F2_9SOLA</name>
<accession>A0A9Q1M2F2</accession>
<comment type="caution">
    <text evidence="1">The sequence shown here is derived from an EMBL/GenBank/DDBJ whole genome shotgun (WGS) entry which is preliminary data.</text>
</comment>
<proteinExistence type="predicted"/>
<protein>
    <submittedName>
        <fullName evidence="1">Uncharacterized protein</fullName>
    </submittedName>
</protein>
<keyword evidence="2" id="KW-1185">Reference proteome</keyword>
<organism evidence="1 2">
    <name type="scientific">Anisodus acutangulus</name>
    <dbReference type="NCBI Taxonomy" id="402998"/>
    <lineage>
        <taxon>Eukaryota</taxon>
        <taxon>Viridiplantae</taxon>
        <taxon>Streptophyta</taxon>
        <taxon>Embryophyta</taxon>
        <taxon>Tracheophyta</taxon>
        <taxon>Spermatophyta</taxon>
        <taxon>Magnoliopsida</taxon>
        <taxon>eudicotyledons</taxon>
        <taxon>Gunneridae</taxon>
        <taxon>Pentapetalae</taxon>
        <taxon>asterids</taxon>
        <taxon>lamiids</taxon>
        <taxon>Solanales</taxon>
        <taxon>Solanaceae</taxon>
        <taxon>Solanoideae</taxon>
        <taxon>Hyoscyameae</taxon>
        <taxon>Anisodus</taxon>
    </lineage>
</organism>
<evidence type="ECO:0000313" key="2">
    <source>
        <dbReference type="Proteomes" id="UP001152561"/>
    </source>
</evidence>
<dbReference type="AlphaFoldDB" id="A0A9Q1M2F2"/>
<dbReference type="Proteomes" id="UP001152561">
    <property type="component" value="Unassembled WGS sequence"/>
</dbReference>
<gene>
    <name evidence="1" type="ORF">K7X08_033317</name>
</gene>
<dbReference type="EMBL" id="JAJAGQ010000011">
    <property type="protein sequence ID" value="KAJ8549610.1"/>
    <property type="molecule type" value="Genomic_DNA"/>
</dbReference>